<feature type="region of interest" description="Disordered" evidence="2">
    <location>
        <begin position="161"/>
        <end position="180"/>
    </location>
</feature>
<proteinExistence type="predicted"/>
<dbReference type="EMBL" id="CP028103">
    <property type="protein sequence ID" value="AVQ30339.1"/>
    <property type="molecule type" value="Genomic_DNA"/>
</dbReference>
<name>A0ABM6U252_FUSVA</name>
<organism evidence="3 4">
    <name type="scientific">Fusobacterium varium ATCC 27725</name>
    <dbReference type="NCBI Taxonomy" id="469618"/>
    <lineage>
        <taxon>Bacteria</taxon>
        <taxon>Fusobacteriati</taxon>
        <taxon>Fusobacteriota</taxon>
        <taxon>Fusobacteriia</taxon>
        <taxon>Fusobacteriales</taxon>
        <taxon>Fusobacteriaceae</taxon>
        <taxon>Fusobacterium</taxon>
    </lineage>
</organism>
<accession>A0ABM6U252</accession>
<dbReference type="InterPro" id="IPR009636">
    <property type="entry name" value="SCAF"/>
</dbReference>
<dbReference type="GeneID" id="77467043"/>
<sequence>MTKEQLKALGVTEELAIKIAGESKKELEGYVEKTKFDEVETKVKQLETSVAERDRQLEDLKKSTGDVETLKKQIETLQNENKTKEETYKTELSNLKKTNALDLALSGAKVKNNKAIKALLASEKIKLKDDGTLEGLTEQLEAIKKTDAYLFEETQTKEKTVPKGFVPGVTPPGETVTSPASLGDAVATALAGVFNKN</sequence>
<dbReference type="Pfam" id="PF06810">
    <property type="entry name" value="Phage_scaffold"/>
    <property type="match status" value="1"/>
</dbReference>
<evidence type="ECO:0000313" key="4">
    <source>
        <dbReference type="Proteomes" id="UP000241238"/>
    </source>
</evidence>
<gene>
    <name evidence="3" type="ORF">C4N18_03495</name>
</gene>
<evidence type="ECO:0000256" key="1">
    <source>
        <dbReference type="SAM" id="Coils"/>
    </source>
</evidence>
<feature type="coiled-coil region" evidence="1">
    <location>
        <begin position="43"/>
        <end position="94"/>
    </location>
</feature>
<dbReference type="Proteomes" id="UP000241238">
    <property type="component" value="Chromosome"/>
</dbReference>
<evidence type="ECO:0008006" key="5">
    <source>
        <dbReference type="Google" id="ProtNLM"/>
    </source>
</evidence>
<dbReference type="RefSeq" id="WP_005948939.1">
    <property type="nucleotide sequence ID" value="NZ_CP028103.1"/>
</dbReference>
<evidence type="ECO:0000313" key="3">
    <source>
        <dbReference type="EMBL" id="AVQ30339.1"/>
    </source>
</evidence>
<protein>
    <recommendedName>
        <fullName evidence="5">Phage minor structural protein GP20</fullName>
    </recommendedName>
</protein>
<keyword evidence="1" id="KW-0175">Coiled coil</keyword>
<keyword evidence="4" id="KW-1185">Reference proteome</keyword>
<reference evidence="4" key="1">
    <citation type="journal article" date="2018" name="MSphere">
        <title>Fusobacterium Genomics Using MinION and Illumina Sequencing Enables Genome Completion and Correction.</title>
        <authorList>
            <person name="Todd S.M."/>
            <person name="Settlage R.E."/>
            <person name="Lahmers K.K."/>
            <person name="Slade D.J."/>
        </authorList>
    </citation>
    <scope>NUCLEOTIDE SEQUENCE [LARGE SCALE GENOMIC DNA]</scope>
    <source>
        <strain evidence="4">ATCC 27725</strain>
    </source>
</reference>
<evidence type="ECO:0000256" key="2">
    <source>
        <dbReference type="SAM" id="MobiDB-lite"/>
    </source>
</evidence>